<dbReference type="InterPro" id="IPR006652">
    <property type="entry name" value="Kelch_1"/>
</dbReference>
<dbReference type="Proteomes" id="UP001314229">
    <property type="component" value="Unassembled WGS sequence"/>
</dbReference>
<dbReference type="AlphaFoldDB" id="A0AAV1NKQ7"/>
<dbReference type="SUPFAM" id="SSF117281">
    <property type="entry name" value="Kelch motif"/>
    <property type="match status" value="1"/>
</dbReference>
<dbReference type="PANTHER" id="PTHR46344">
    <property type="entry name" value="OS02G0202900 PROTEIN"/>
    <property type="match status" value="1"/>
</dbReference>
<evidence type="ECO:0000256" key="2">
    <source>
        <dbReference type="ARBA" id="ARBA00022737"/>
    </source>
</evidence>
<dbReference type="Pfam" id="PF01344">
    <property type="entry name" value="Kelch_1"/>
    <property type="match status" value="1"/>
</dbReference>
<feature type="compositionally biased region" description="Basic and acidic residues" evidence="3">
    <location>
        <begin position="14"/>
        <end position="26"/>
    </location>
</feature>
<sequence length="345" mass="38679">MGVYNEQGAALQEPEPHCMQIKERKGGTPRRHRMSTSHSPRRRSTKHPHRDIFNDMMFMVGGWTQEDPSCLVEQFCPEYNEWRGAACMINRRGNVAVGTLDGKIYTVGGEDNVRCYSNVERYNPDTDSWSADVAPLSSPRSGVCLVVMDGYLYAIGGHDGISALNTVERYDPKMNTWRMQEAMLGRRTKAAAAVLDGYLYVIGGNDGKMTLDTVERYNPLEGTWSTCAHMRCPRENAGCTVYLGHIYVAGGKDELNLKLCAAERFDPDTMRWSPVKHMRNKRDDMSLVVFNDALLAVGGCDGVTSLKTIEMYSHETNSWRHFGCMKSKHAGGRVAVLRLNNAHII</sequence>
<accession>A0AAV1NKQ7</accession>
<organism evidence="4 5">
    <name type="scientific">Scomber scombrus</name>
    <name type="common">Atlantic mackerel</name>
    <name type="synonym">Scomber vernalis</name>
    <dbReference type="NCBI Taxonomy" id="13677"/>
    <lineage>
        <taxon>Eukaryota</taxon>
        <taxon>Metazoa</taxon>
        <taxon>Chordata</taxon>
        <taxon>Craniata</taxon>
        <taxon>Vertebrata</taxon>
        <taxon>Euteleostomi</taxon>
        <taxon>Actinopterygii</taxon>
        <taxon>Neopterygii</taxon>
        <taxon>Teleostei</taxon>
        <taxon>Neoteleostei</taxon>
        <taxon>Acanthomorphata</taxon>
        <taxon>Pelagiaria</taxon>
        <taxon>Scombriformes</taxon>
        <taxon>Scombridae</taxon>
        <taxon>Scomber</taxon>
    </lineage>
</organism>
<dbReference type="SMART" id="SM00612">
    <property type="entry name" value="Kelch"/>
    <property type="match status" value="6"/>
</dbReference>
<evidence type="ECO:0000313" key="4">
    <source>
        <dbReference type="EMBL" id="CAK6959758.1"/>
    </source>
</evidence>
<evidence type="ECO:0000256" key="3">
    <source>
        <dbReference type="SAM" id="MobiDB-lite"/>
    </source>
</evidence>
<gene>
    <name evidence="4" type="ORF">FSCOSCO3_A000637</name>
</gene>
<dbReference type="InterPro" id="IPR015915">
    <property type="entry name" value="Kelch-typ_b-propeller"/>
</dbReference>
<dbReference type="Gene3D" id="2.120.10.80">
    <property type="entry name" value="Kelch-type beta propeller"/>
    <property type="match status" value="1"/>
</dbReference>
<dbReference type="Pfam" id="PF24681">
    <property type="entry name" value="Kelch_KLHDC2_KLHL20_DRC7"/>
    <property type="match status" value="1"/>
</dbReference>
<keyword evidence="1" id="KW-0880">Kelch repeat</keyword>
<protein>
    <submittedName>
        <fullName evidence="4">Kelch-like protein 20 isoform X1</fullName>
    </submittedName>
</protein>
<evidence type="ECO:0000256" key="1">
    <source>
        <dbReference type="ARBA" id="ARBA00022441"/>
    </source>
</evidence>
<feature type="region of interest" description="Disordered" evidence="3">
    <location>
        <begin position="1"/>
        <end position="48"/>
    </location>
</feature>
<evidence type="ECO:0000313" key="5">
    <source>
        <dbReference type="Proteomes" id="UP001314229"/>
    </source>
</evidence>
<comment type="caution">
    <text evidence="4">The sequence shown here is derived from an EMBL/GenBank/DDBJ whole genome shotgun (WGS) entry which is preliminary data.</text>
</comment>
<name>A0AAV1NKQ7_SCOSC</name>
<feature type="compositionally biased region" description="Basic residues" evidence="3">
    <location>
        <begin position="27"/>
        <end position="48"/>
    </location>
</feature>
<reference evidence="4 5" key="1">
    <citation type="submission" date="2024-01" db="EMBL/GenBank/DDBJ databases">
        <authorList>
            <person name="Alioto T."/>
            <person name="Alioto T."/>
            <person name="Gomez Garrido J."/>
        </authorList>
    </citation>
    <scope>NUCLEOTIDE SEQUENCE [LARGE SCALE GENOMIC DNA]</scope>
</reference>
<keyword evidence="5" id="KW-1185">Reference proteome</keyword>
<keyword evidence="2" id="KW-0677">Repeat</keyword>
<dbReference type="PANTHER" id="PTHR46344:SF27">
    <property type="entry name" value="KELCH REPEAT SUPERFAMILY PROTEIN"/>
    <property type="match status" value="1"/>
</dbReference>
<dbReference type="EMBL" id="CAWUFR010000041">
    <property type="protein sequence ID" value="CAK6959758.1"/>
    <property type="molecule type" value="Genomic_DNA"/>
</dbReference>
<proteinExistence type="predicted"/>